<proteinExistence type="predicted"/>
<evidence type="ECO:0000313" key="6">
    <source>
        <dbReference type="EMBL" id="QFR43179.1"/>
    </source>
</evidence>
<dbReference type="Gene3D" id="2.60.120.10">
    <property type="entry name" value="Jelly Rolls"/>
    <property type="match status" value="1"/>
</dbReference>
<keyword evidence="1" id="KW-0805">Transcription regulation</keyword>
<dbReference type="InterPro" id="IPR018490">
    <property type="entry name" value="cNMP-bd_dom_sf"/>
</dbReference>
<dbReference type="PROSITE" id="PS50042">
    <property type="entry name" value="CNMP_BINDING_3"/>
    <property type="match status" value="1"/>
</dbReference>
<dbReference type="PANTHER" id="PTHR24567">
    <property type="entry name" value="CRP FAMILY TRANSCRIPTIONAL REGULATORY PROTEIN"/>
    <property type="match status" value="1"/>
</dbReference>
<dbReference type="InterPro" id="IPR014710">
    <property type="entry name" value="RmlC-like_jellyroll"/>
</dbReference>
<dbReference type="InterPro" id="IPR050397">
    <property type="entry name" value="Env_Response_Regulators"/>
</dbReference>
<dbReference type="GO" id="GO:0005829">
    <property type="term" value="C:cytosol"/>
    <property type="evidence" value="ECO:0007669"/>
    <property type="project" value="TreeGrafter"/>
</dbReference>
<accession>A0AAJ4DMI5</accession>
<keyword evidence="3" id="KW-0804">Transcription</keyword>
<keyword evidence="2" id="KW-0238">DNA-binding</keyword>
<sequence length="227" mass="27204">MKTKSFEIELLHNVDKEFKDDFYKYSKTLEYSKGSCAFSSDDLLNYFYIVLDGKIKTYQINFENSKEQTIFIYQRGDMFDVISLLDEKPHEVIYEVLQDCRVLRLPIERVRYWINNNPTFNKIFFPYIASKMRYIEDLATELSLYDVKDRLIHLLIENLNPNNKFKYRLLQNLSNSEVSKLLGTVRHVLERVLKQLKSENIIQTSRKNIRVKNFQKLLDKTTKMLLK</sequence>
<dbReference type="Proteomes" id="UP000326061">
    <property type="component" value="Chromosome"/>
</dbReference>
<dbReference type="SMART" id="SM00100">
    <property type="entry name" value="cNMP"/>
    <property type="match status" value="1"/>
</dbReference>
<evidence type="ECO:0000259" key="4">
    <source>
        <dbReference type="PROSITE" id="PS50042"/>
    </source>
</evidence>
<dbReference type="Gene3D" id="1.10.10.10">
    <property type="entry name" value="Winged helix-like DNA-binding domain superfamily/Winged helix DNA-binding domain"/>
    <property type="match status" value="1"/>
</dbReference>
<dbReference type="GO" id="GO:0003677">
    <property type="term" value="F:DNA binding"/>
    <property type="evidence" value="ECO:0007669"/>
    <property type="project" value="UniProtKB-KW"/>
</dbReference>
<gene>
    <name evidence="6" type="ORF">FJR47_04370</name>
</gene>
<dbReference type="RefSeq" id="WP_152299242.1">
    <property type="nucleotide sequence ID" value="NZ_CP041166.1"/>
</dbReference>
<dbReference type="PROSITE" id="PS51063">
    <property type="entry name" value="HTH_CRP_2"/>
    <property type="match status" value="1"/>
</dbReference>
<dbReference type="SUPFAM" id="SSF46785">
    <property type="entry name" value="Winged helix' DNA-binding domain"/>
    <property type="match status" value="1"/>
</dbReference>
<feature type="domain" description="HTH crp-type" evidence="5">
    <location>
        <begin position="145"/>
        <end position="215"/>
    </location>
</feature>
<dbReference type="CDD" id="cd00038">
    <property type="entry name" value="CAP_ED"/>
    <property type="match status" value="1"/>
</dbReference>
<dbReference type="GO" id="GO:0003700">
    <property type="term" value="F:DNA-binding transcription factor activity"/>
    <property type="evidence" value="ECO:0007669"/>
    <property type="project" value="TreeGrafter"/>
</dbReference>
<keyword evidence="7" id="KW-1185">Reference proteome</keyword>
<dbReference type="PANTHER" id="PTHR24567:SF26">
    <property type="entry name" value="REGULATORY PROTEIN YEIL"/>
    <property type="match status" value="1"/>
</dbReference>
<name>A0AAJ4DMI5_9BACT</name>
<dbReference type="EMBL" id="CP041166">
    <property type="protein sequence ID" value="QFR43179.1"/>
    <property type="molecule type" value="Genomic_DNA"/>
</dbReference>
<protein>
    <submittedName>
        <fullName evidence="6">Crp/Fnr family transcriptional regulator</fullName>
    </submittedName>
</protein>
<dbReference type="Pfam" id="PF13545">
    <property type="entry name" value="HTH_Crp_2"/>
    <property type="match status" value="1"/>
</dbReference>
<dbReference type="InterPro" id="IPR000595">
    <property type="entry name" value="cNMP-bd_dom"/>
</dbReference>
<dbReference type="KEGG" id="suln:FJR47_04370"/>
<reference evidence="7" key="1">
    <citation type="submission" date="2019-06" db="EMBL/GenBank/DDBJ databases">
        <title>Sulfurimonas gotlandica sp. nov., a chemoautotrophic and psychrotolerant epsilonproteobacterium isolated from a pelagic redoxcline, and an emended description of the genus Sulfurimonas.</title>
        <authorList>
            <person name="Wang S."/>
            <person name="Jiang L."/>
            <person name="Shao Z."/>
        </authorList>
    </citation>
    <scope>NUCLEOTIDE SEQUENCE [LARGE SCALE GENOMIC DNA]</scope>
    <source>
        <strain evidence="7">1-1N</strain>
    </source>
</reference>
<dbReference type="SUPFAM" id="SSF51206">
    <property type="entry name" value="cAMP-binding domain-like"/>
    <property type="match status" value="1"/>
</dbReference>
<feature type="domain" description="Cyclic nucleotide-binding" evidence="4">
    <location>
        <begin position="10"/>
        <end position="141"/>
    </location>
</feature>
<organism evidence="6 7">
    <name type="scientific">Sulfurimonas xiamenensis</name>
    <dbReference type="NCBI Taxonomy" id="2590021"/>
    <lineage>
        <taxon>Bacteria</taxon>
        <taxon>Pseudomonadati</taxon>
        <taxon>Campylobacterota</taxon>
        <taxon>Epsilonproteobacteria</taxon>
        <taxon>Campylobacterales</taxon>
        <taxon>Sulfurimonadaceae</taxon>
        <taxon>Sulfurimonas</taxon>
    </lineage>
</organism>
<dbReference type="InterPro" id="IPR012318">
    <property type="entry name" value="HTH_CRP"/>
</dbReference>
<evidence type="ECO:0000259" key="5">
    <source>
        <dbReference type="PROSITE" id="PS51063"/>
    </source>
</evidence>
<evidence type="ECO:0000256" key="1">
    <source>
        <dbReference type="ARBA" id="ARBA00023015"/>
    </source>
</evidence>
<dbReference type="InterPro" id="IPR036390">
    <property type="entry name" value="WH_DNA-bd_sf"/>
</dbReference>
<dbReference type="AlphaFoldDB" id="A0AAJ4DMI5"/>
<dbReference type="InterPro" id="IPR036388">
    <property type="entry name" value="WH-like_DNA-bd_sf"/>
</dbReference>
<evidence type="ECO:0000256" key="2">
    <source>
        <dbReference type="ARBA" id="ARBA00023125"/>
    </source>
</evidence>
<evidence type="ECO:0000313" key="7">
    <source>
        <dbReference type="Proteomes" id="UP000326061"/>
    </source>
</evidence>
<evidence type="ECO:0000256" key="3">
    <source>
        <dbReference type="ARBA" id="ARBA00023163"/>
    </source>
</evidence>
<dbReference type="Pfam" id="PF00027">
    <property type="entry name" value="cNMP_binding"/>
    <property type="match status" value="1"/>
</dbReference>